<dbReference type="PANTHER" id="PTHR43434">
    <property type="entry name" value="PHOSPHOGLYCOLATE PHOSPHATASE"/>
    <property type="match status" value="1"/>
</dbReference>
<dbReference type="SFLD" id="SFLDS00003">
    <property type="entry name" value="Haloacid_Dehalogenase"/>
    <property type="match status" value="1"/>
</dbReference>
<proteinExistence type="predicted"/>
<dbReference type="InterPro" id="IPR006439">
    <property type="entry name" value="HAD-SF_hydro_IA"/>
</dbReference>
<sequence length="215" mass="24593">MKKGVIFDLDGTLWDACEAIADSWNEYLTKVRTDLKEFHLSVNEGDVRRLCGRTMDVFGDELFPQIPDEKVRRKLGEECCAYEVEYLKHSGGRIYPGVQETLERLREKYSLYIVSNCQVGYIKDFLTWSHTEDLFEDTEDYGTTLKAKDENIRMVIARNKIDQAVYVGDTVMDHKSAAKAGVPFIHCRFGFGRVEGVPGVDTFFQLPEVIASILE</sequence>
<comment type="caution">
    <text evidence="1">The sequence shown here is derived from an EMBL/GenBank/DDBJ whole genome shotgun (WGS) entry which is preliminary data.</text>
</comment>
<evidence type="ECO:0000313" key="1">
    <source>
        <dbReference type="EMBL" id="HJB28958.1"/>
    </source>
</evidence>
<dbReference type="GO" id="GO:0006281">
    <property type="term" value="P:DNA repair"/>
    <property type="evidence" value="ECO:0007669"/>
    <property type="project" value="TreeGrafter"/>
</dbReference>
<dbReference type="GO" id="GO:0008967">
    <property type="term" value="F:phosphoglycolate phosphatase activity"/>
    <property type="evidence" value="ECO:0007669"/>
    <property type="project" value="TreeGrafter"/>
</dbReference>
<evidence type="ECO:0000313" key="2">
    <source>
        <dbReference type="Proteomes" id="UP000823842"/>
    </source>
</evidence>
<dbReference type="EMBL" id="DWYZ01000173">
    <property type="protein sequence ID" value="HJB28958.1"/>
    <property type="molecule type" value="Genomic_DNA"/>
</dbReference>
<dbReference type="AlphaFoldDB" id="A0A9D2LTP6"/>
<organism evidence="1 2">
    <name type="scientific">Candidatus Blautia faecavium</name>
    <dbReference type="NCBI Taxonomy" id="2838487"/>
    <lineage>
        <taxon>Bacteria</taxon>
        <taxon>Bacillati</taxon>
        <taxon>Bacillota</taxon>
        <taxon>Clostridia</taxon>
        <taxon>Lachnospirales</taxon>
        <taxon>Lachnospiraceae</taxon>
        <taxon>Blautia</taxon>
    </lineage>
</organism>
<dbReference type="Pfam" id="PF13419">
    <property type="entry name" value="HAD_2"/>
    <property type="match status" value="1"/>
</dbReference>
<dbReference type="InterPro" id="IPR023198">
    <property type="entry name" value="PGP-like_dom2"/>
</dbReference>
<dbReference type="InterPro" id="IPR041492">
    <property type="entry name" value="HAD_2"/>
</dbReference>
<dbReference type="NCBIfam" id="TIGR01549">
    <property type="entry name" value="HAD-SF-IA-v1"/>
    <property type="match status" value="1"/>
</dbReference>
<dbReference type="InterPro" id="IPR036412">
    <property type="entry name" value="HAD-like_sf"/>
</dbReference>
<gene>
    <name evidence="1" type="ORF">IAA06_09225</name>
</gene>
<dbReference type="PANTHER" id="PTHR43434:SF1">
    <property type="entry name" value="PHOSPHOGLYCOLATE PHOSPHATASE"/>
    <property type="match status" value="1"/>
</dbReference>
<keyword evidence="1" id="KW-0378">Hydrolase</keyword>
<dbReference type="Proteomes" id="UP000823842">
    <property type="component" value="Unassembled WGS sequence"/>
</dbReference>
<reference evidence="1" key="2">
    <citation type="submission" date="2021-04" db="EMBL/GenBank/DDBJ databases">
        <authorList>
            <person name="Gilroy R."/>
        </authorList>
    </citation>
    <scope>NUCLEOTIDE SEQUENCE</scope>
    <source>
        <strain evidence="1">ChiSjej1B19-5720</strain>
    </source>
</reference>
<name>A0A9D2LTP6_9FIRM</name>
<dbReference type="SUPFAM" id="SSF56784">
    <property type="entry name" value="HAD-like"/>
    <property type="match status" value="1"/>
</dbReference>
<dbReference type="SFLD" id="SFLDG01129">
    <property type="entry name" value="C1.5:_HAD__Beta-PGM__Phosphata"/>
    <property type="match status" value="1"/>
</dbReference>
<dbReference type="InterPro" id="IPR023214">
    <property type="entry name" value="HAD_sf"/>
</dbReference>
<accession>A0A9D2LTP6</accession>
<dbReference type="InterPro" id="IPR050155">
    <property type="entry name" value="HAD-like_hydrolase_sf"/>
</dbReference>
<protein>
    <submittedName>
        <fullName evidence="1">HAD family hydrolase</fullName>
    </submittedName>
</protein>
<dbReference type="Gene3D" id="1.10.150.240">
    <property type="entry name" value="Putative phosphatase, domain 2"/>
    <property type="match status" value="1"/>
</dbReference>
<reference evidence="1" key="1">
    <citation type="journal article" date="2021" name="PeerJ">
        <title>Extensive microbial diversity within the chicken gut microbiome revealed by metagenomics and culture.</title>
        <authorList>
            <person name="Gilroy R."/>
            <person name="Ravi A."/>
            <person name="Getino M."/>
            <person name="Pursley I."/>
            <person name="Horton D.L."/>
            <person name="Alikhan N.F."/>
            <person name="Baker D."/>
            <person name="Gharbi K."/>
            <person name="Hall N."/>
            <person name="Watson M."/>
            <person name="Adriaenssens E.M."/>
            <person name="Foster-Nyarko E."/>
            <person name="Jarju S."/>
            <person name="Secka A."/>
            <person name="Antonio M."/>
            <person name="Oren A."/>
            <person name="Chaudhuri R.R."/>
            <person name="La Ragione R."/>
            <person name="Hildebrand F."/>
            <person name="Pallen M.J."/>
        </authorList>
    </citation>
    <scope>NUCLEOTIDE SEQUENCE</scope>
    <source>
        <strain evidence="1">ChiSjej1B19-5720</strain>
    </source>
</reference>
<dbReference type="Gene3D" id="3.40.50.1000">
    <property type="entry name" value="HAD superfamily/HAD-like"/>
    <property type="match status" value="1"/>
</dbReference>